<proteinExistence type="predicted"/>
<sequence>MGVQTQADSGDDCHFNYEEILSPEELQELEEEFRPRLKNACFLDHAGATLYASSQIDAYQSELQSNLFSNPHSRNPSSSITTDAIDCVRLRSLRHTVEQPRGWIQFQGENL</sequence>
<evidence type="ECO:0000313" key="2">
    <source>
        <dbReference type="Proteomes" id="UP000708208"/>
    </source>
</evidence>
<dbReference type="EMBL" id="CAJVCH010511852">
    <property type="protein sequence ID" value="CAG7821459.1"/>
    <property type="molecule type" value="Genomic_DNA"/>
</dbReference>
<dbReference type="AlphaFoldDB" id="A0A8J2PSG7"/>
<dbReference type="Proteomes" id="UP000708208">
    <property type="component" value="Unassembled WGS sequence"/>
</dbReference>
<evidence type="ECO:0000313" key="1">
    <source>
        <dbReference type="EMBL" id="CAG7821459.1"/>
    </source>
</evidence>
<name>A0A8J2PSG7_9HEXA</name>
<reference evidence="1" key="1">
    <citation type="submission" date="2021-06" db="EMBL/GenBank/DDBJ databases">
        <authorList>
            <person name="Hodson N. C."/>
            <person name="Mongue J. A."/>
            <person name="Jaron S. K."/>
        </authorList>
    </citation>
    <scope>NUCLEOTIDE SEQUENCE</scope>
</reference>
<keyword evidence="2" id="KW-1185">Reference proteome</keyword>
<protein>
    <submittedName>
        <fullName evidence="1">Uncharacterized protein</fullName>
    </submittedName>
</protein>
<gene>
    <name evidence="1" type="ORF">AFUS01_LOCUS31796</name>
</gene>
<accession>A0A8J2PSG7</accession>
<organism evidence="1 2">
    <name type="scientific">Allacma fusca</name>
    <dbReference type="NCBI Taxonomy" id="39272"/>
    <lineage>
        <taxon>Eukaryota</taxon>
        <taxon>Metazoa</taxon>
        <taxon>Ecdysozoa</taxon>
        <taxon>Arthropoda</taxon>
        <taxon>Hexapoda</taxon>
        <taxon>Collembola</taxon>
        <taxon>Symphypleona</taxon>
        <taxon>Sminthuridae</taxon>
        <taxon>Allacma</taxon>
    </lineage>
</organism>
<comment type="caution">
    <text evidence="1">The sequence shown here is derived from an EMBL/GenBank/DDBJ whole genome shotgun (WGS) entry which is preliminary data.</text>
</comment>
<dbReference type="OrthoDB" id="420046at2759"/>